<dbReference type="OrthoDB" id="2544694at2759"/>
<keyword evidence="4 5" id="KW-0472">Membrane</keyword>
<evidence type="ECO:0000256" key="3">
    <source>
        <dbReference type="ARBA" id="ARBA00022989"/>
    </source>
</evidence>
<reference evidence="7" key="1">
    <citation type="submission" date="2020-11" db="EMBL/GenBank/DDBJ databases">
        <authorList>
            <person name="Tran Van P."/>
        </authorList>
    </citation>
    <scope>NUCLEOTIDE SEQUENCE</scope>
</reference>
<feature type="transmembrane region" description="Helical" evidence="5">
    <location>
        <begin position="417"/>
        <end position="438"/>
    </location>
</feature>
<dbReference type="CDD" id="cd17317">
    <property type="entry name" value="MFS_SLC22"/>
    <property type="match status" value="1"/>
</dbReference>
<dbReference type="SUPFAM" id="SSF103473">
    <property type="entry name" value="MFS general substrate transporter"/>
    <property type="match status" value="1"/>
</dbReference>
<dbReference type="GO" id="GO:0022857">
    <property type="term" value="F:transmembrane transporter activity"/>
    <property type="evidence" value="ECO:0007669"/>
    <property type="project" value="InterPro"/>
</dbReference>
<feature type="transmembrane region" description="Helical" evidence="5">
    <location>
        <begin position="384"/>
        <end position="405"/>
    </location>
</feature>
<dbReference type="InterPro" id="IPR020846">
    <property type="entry name" value="MFS_dom"/>
</dbReference>
<name>A0A7R9A4D4_9CRUS</name>
<feature type="transmembrane region" description="Helical" evidence="5">
    <location>
        <begin position="140"/>
        <end position="157"/>
    </location>
</feature>
<evidence type="ECO:0000313" key="8">
    <source>
        <dbReference type="Proteomes" id="UP000677054"/>
    </source>
</evidence>
<organism evidence="7">
    <name type="scientific">Darwinula stevensoni</name>
    <dbReference type="NCBI Taxonomy" id="69355"/>
    <lineage>
        <taxon>Eukaryota</taxon>
        <taxon>Metazoa</taxon>
        <taxon>Ecdysozoa</taxon>
        <taxon>Arthropoda</taxon>
        <taxon>Crustacea</taxon>
        <taxon>Oligostraca</taxon>
        <taxon>Ostracoda</taxon>
        <taxon>Podocopa</taxon>
        <taxon>Podocopida</taxon>
        <taxon>Darwinulocopina</taxon>
        <taxon>Darwinuloidea</taxon>
        <taxon>Darwinulidae</taxon>
        <taxon>Darwinula</taxon>
    </lineage>
</organism>
<protein>
    <recommendedName>
        <fullName evidence="6">Major facilitator superfamily (MFS) profile domain-containing protein</fullName>
    </recommendedName>
</protein>
<dbReference type="Gene3D" id="1.20.1250.20">
    <property type="entry name" value="MFS general substrate transporter like domains"/>
    <property type="match status" value="1"/>
</dbReference>
<keyword evidence="3 5" id="KW-1133">Transmembrane helix</keyword>
<dbReference type="InterPro" id="IPR036259">
    <property type="entry name" value="MFS_trans_sf"/>
</dbReference>
<feature type="transmembrane region" description="Helical" evidence="5">
    <location>
        <begin position="357"/>
        <end position="378"/>
    </location>
</feature>
<accession>A0A7R9A4D4</accession>
<dbReference type="Proteomes" id="UP000677054">
    <property type="component" value="Unassembled WGS sequence"/>
</dbReference>
<evidence type="ECO:0000313" key="7">
    <source>
        <dbReference type="EMBL" id="CAD7247787.1"/>
    </source>
</evidence>
<dbReference type="PROSITE" id="PS50850">
    <property type="entry name" value="MFS"/>
    <property type="match status" value="1"/>
</dbReference>
<feature type="domain" description="Major facilitator superfamily (MFS) profile" evidence="6">
    <location>
        <begin position="69"/>
        <end position="470"/>
    </location>
</feature>
<evidence type="ECO:0000256" key="5">
    <source>
        <dbReference type="SAM" id="Phobius"/>
    </source>
</evidence>
<evidence type="ECO:0000256" key="4">
    <source>
        <dbReference type="ARBA" id="ARBA00023136"/>
    </source>
</evidence>
<feature type="transmembrane region" description="Helical" evidence="5">
    <location>
        <begin position="108"/>
        <end position="128"/>
    </location>
</feature>
<evidence type="ECO:0000256" key="1">
    <source>
        <dbReference type="ARBA" id="ARBA00004141"/>
    </source>
</evidence>
<evidence type="ECO:0000256" key="2">
    <source>
        <dbReference type="ARBA" id="ARBA00022692"/>
    </source>
</evidence>
<sequence>MLSQLFMTEIPPHHCKLPDRVNDLMRDYGSSIHAVLPQQGNGEPARCQEFNVTDEDLEDTVRGLLKHNQSWPVMSCQRGWSYNVSALGVDVGPTSIVDEFDLVCDKDFYPSLVLSIFNVGSVIGVAAFGYISDRYGRKKAFFSCLLLETIGAFATGLSPNFGTFIFTRFLVGLTIPAIWQLPFILGGLLLLTGLAYVFPYWKHVAFATAVPLLPLFLAYKYLPESPRWNLRKGRIKETLETMETIARVNGTPMNEATRERVEMLLRKEAEQEEVQKSTQKHSKAPTVLDLFRTPNMRRKTLLINLSWFANQTVYMGLNYCGPAMGNNSYVGFSLSSAVELICYPPTYLAMDKIGRRLPMAIAMIIGGISAICTVVMPSDEPTPTMILFLISKLSITASFLIIYPFAGELYPTELRSIGLSLDSYVSNLGLIAVPFIVYLGVENLVLPLIIMGVISTVGGVFSLLLPETLNKPLPQTLEEAEEFGKGWGWRSVLRGEKKAKEEMPECKTQSMDLDALA</sequence>
<proteinExistence type="predicted"/>
<gene>
    <name evidence="7" type="ORF">DSTB1V02_LOCUS7612</name>
</gene>
<dbReference type="Pfam" id="PF00083">
    <property type="entry name" value="Sugar_tr"/>
    <property type="match status" value="2"/>
</dbReference>
<feature type="transmembrane region" description="Helical" evidence="5">
    <location>
        <begin position="444"/>
        <end position="465"/>
    </location>
</feature>
<dbReference type="EMBL" id="LR901098">
    <property type="protein sequence ID" value="CAD7247787.1"/>
    <property type="molecule type" value="Genomic_DNA"/>
</dbReference>
<dbReference type="GO" id="GO:0016020">
    <property type="term" value="C:membrane"/>
    <property type="evidence" value="ECO:0007669"/>
    <property type="project" value="UniProtKB-SubCell"/>
</dbReference>
<dbReference type="EMBL" id="CAJPEV010001581">
    <property type="protein sequence ID" value="CAG0893380.1"/>
    <property type="molecule type" value="Genomic_DNA"/>
</dbReference>
<feature type="transmembrane region" description="Helical" evidence="5">
    <location>
        <begin position="169"/>
        <end position="198"/>
    </location>
</feature>
<feature type="transmembrane region" description="Helical" evidence="5">
    <location>
        <begin position="301"/>
        <end position="317"/>
    </location>
</feature>
<dbReference type="InterPro" id="IPR005828">
    <property type="entry name" value="MFS_sugar_transport-like"/>
</dbReference>
<evidence type="ECO:0000259" key="6">
    <source>
        <dbReference type="PROSITE" id="PS50850"/>
    </source>
</evidence>
<comment type="subcellular location">
    <subcellularLocation>
        <location evidence="1">Membrane</location>
        <topology evidence="1">Multi-pass membrane protein</topology>
    </subcellularLocation>
</comment>
<keyword evidence="8" id="KW-1185">Reference proteome</keyword>
<dbReference type="AlphaFoldDB" id="A0A7R9A4D4"/>
<keyword evidence="2 5" id="KW-0812">Transmembrane</keyword>
<dbReference type="PANTHER" id="PTHR24064">
    <property type="entry name" value="SOLUTE CARRIER FAMILY 22 MEMBER"/>
    <property type="match status" value="1"/>
</dbReference>